<keyword evidence="2" id="KW-0812">Transmembrane</keyword>
<dbReference type="Gene3D" id="3.20.20.450">
    <property type="entry name" value="EAL domain"/>
    <property type="match status" value="1"/>
</dbReference>
<dbReference type="InterPro" id="IPR043128">
    <property type="entry name" value="Rev_trsase/Diguanyl_cyclase"/>
</dbReference>
<dbReference type="Pfam" id="PF22588">
    <property type="entry name" value="dCache_1_like"/>
    <property type="match status" value="1"/>
</dbReference>
<dbReference type="PROSITE" id="PS50883">
    <property type="entry name" value="EAL"/>
    <property type="match status" value="1"/>
</dbReference>
<evidence type="ECO:0000313" key="6">
    <source>
        <dbReference type="EMBL" id="MDO9713563.1"/>
    </source>
</evidence>
<dbReference type="CDD" id="cd01949">
    <property type="entry name" value="GGDEF"/>
    <property type="match status" value="1"/>
</dbReference>
<dbReference type="RefSeq" id="WP_305108418.1">
    <property type="nucleotide sequence ID" value="NZ_JAUTWS010000100.1"/>
</dbReference>
<dbReference type="InterPro" id="IPR029787">
    <property type="entry name" value="Nucleotide_cyclase"/>
</dbReference>
<dbReference type="InterPro" id="IPR000014">
    <property type="entry name" value="PAS"/>
</dbReference>
<dbReference type="InterPro" id="IPR052155">
    <property type="entry name" value="Biofilm_reg_signaling"/>
</dbReference>
<keyword evidence="1" id="KW-0175">Coiled coil</keyword>
<evidence type="ECO:0000256" key="2">
    <source>
        <dbReference type="SAM" id="Phobius"/>
    </source>
</evidence>
<dbReference type="InterPro" id="IPR000700">
    <property type="entry name" value="PAS-assoc_C"/>
</dbReference>
<feature type="domain" description="GGDEF" evidence="5">
    <location>
        <begin position="654"/>
        <end position="787"/>
    </location>
</feature>
<name>A0ABT9EBH3_9PROT</name>
<dbReference type="SMART" id="SM00267">
    <property type="entry name" value="GGDEF"/>
    <property type="match status" value="1"/>
</dbReference>
<feature type="transmembrane region" description="Helical" evidence="2">
    <location>
        <begin position="20"/>
        <end position="41"/>
    </location>
</feature>
<dbReference type="CDD" id="cd00130">
    <property type="entry name" value="PAS"/>
    <property type="match status" value="1"/>
</dbReference>
<dbReference type="InterPro" id="IPR054327">
    <property type="entry name" value="His-kinase-like_sensor"/>
</dbReference>
<organism evidence="6 7">
    <name type="scientific">Paracraurococcus lichenis</name>
    <dbReference type="NCBI Taxonomy" id="3064888"/>
    <lineage>
        <taxon>Bacteria</taxon>
        <taxon>Pseudomonadati</taxon>
        <taxon>Pseudomonadota</taxon>
        <taxon>Alphaproteobacteria</taxon>
        <taxon>Acetobacterales</taxon>
        <taxon>Roseomonadaceae</taxon>
        <taxon>Paracraurococcus</taxon>
    </lineage>
</organism>
<dbReference type="PANTHER" id="PTHR44757">
    <property type="entry name" value="DIGUANYLATE CYCLASE DGCP"/>
    <property type="match status" value="1"/>
</dbReference>
<dbReference type="SUPFAM" id="SSF55073">
    <property type="entry name" value="Nucleotide cyclase"/>
    <property type="match status" value="1"/>
</dbReference>
<proteinExistence type="predicted"/>
<dbReference type="CDD" id="cd12915">
    <property type="entry name" value="PDC2_DGC_like"/>
    <property type="match status" value="1"/>
</dbReference>
<dbReference type="InterPro" id="IPR035919">
    <property type="entry name" value="EAL_sf"/>
</dbReference>
<feature type="domain" description="PAC" evidence="3">
    <location>
        <begin position="447"/>
        <end position="500"/>
    </location>
</feature>
<dbReference type="Gene3D" id="3.30.70.270">
    <property type="match status" value="1"/>
</dbReference>
<keyword evidence="2" id="KW-0472">Membrane</keyword>
<dbReference type="Proteomes" id="UP001243009">
    <property type="component" value="Unassembled WGS sequence"/>
</dbReference>
<feature type="domain" description="PAC" evidence="3">
    <location>
        <begin position="570"/>
        <end position="623"/>
    </location>
</feature>
<dbReference type="Gene3D" id="3.30.450.20">
    <property type="entry name" value="PAS domain"/>
    <property type="match status" value="4"/>
</dbReference>
<dbReference type="NCBIfam" id="TIGR00254">
    <property type="entry name" value="GGDEF"/>
    <property type="match status" value="1"/>
</dbReference>
<dbReference type="PROSITE" id="PS50113">
    <property type="entry name" value="PAC"/>
    <property type="match status" value="2"/>
</dbReference>
<protein>
    <submittedName>
        <fullName evidence="6">EAL domain-containing protein</fullName>
    </submittedName>
</protein>
<dbReference type="SUPFAM" id="SSF141868">
    <property type="entry name" value="EAL domain-like"/>
    <property type="match status" value="1"/>
</dbReference>
<sequence length="1056" mass="116458">MRSLPAPVLQFASRFHASVWRGVFGVALGLALAVSAGAYLLQQREAALRDAEREVRNLSLTLANWVEDGFRSVEQLEIGVLDWIRAEGIDTPEAFAKRMASRETHDTLRARIASLPRVRRLLITNATGRTAATSLRWPAPDLNSSGRDFFDALRDAPRRESMLSVPWRAQVDGQWNIYLSRRINAPDGRFLGVVAAAIDLDYFERIFANLALGPDSSVSLTHRDGIRLARYPRAGKEIGASVAAGAIFQRVLPSAQDGAVIEPSFVDGRLRLKGVRALQHYPLAIVTTRAVDDILVPWRREAKRLGSAVLLLEMLILGTVLLLQRHDRQRRAVQRLLASQAEAEARLAVAAEREKAAEALADREARLRASEAMLRMSLEAGDVGIYTRDLTAGGVIQCGPETRALHGLPEGDAPISIKVLFGLMLREDRERIVDEVAGALARREPELCFQYRFRHPADGKVRHIEARVRYEYDAAGRPLSSVGVVIDVTASREAEALTRLGLEIGRIGSFRHDLISGLVHASPEARALYGLPTSQDPMSDEAWFAAVVSEDRERLRLQIERSIADRASETDLEYRVQHSAAGCLRHFEARARFDYDADGIAISAVGVVIDVTERREAEVRIAHMAHYDALTGLPNRTLFRQRLDEALARTRRGANCALLCLDLDHFKEVNDTLGHPIGDALLKAVTARLLDSVRETDTVARLGGDEFAIVQIDAEQPTAATALAKRLVETLSTPFELDGHQVVVGTSIGIAMVPGDGEDADALLKNADLALYRAKAEGRGRWRFFEPEMDARMQLRRALEIDLRRALAMGEFELFYQPIVDVASRRVSGLEALIRWRHPERGLVPPDAFIPLAEEIGLIVPLGEWVLAEACRKAATWPGTPKVAVNLSPAQFASRGLVDAVTSALELSGLTPARLELEITETVMLQDTEATLATLHRLKALGVRVAMDDFGTGYSSLSYLQRFPFDKVKIDRSFIRGLEQSRQSDAIVGAVTDLCLGLDMTTTAEGVETEAQFEALHRKGCREAQGYLFSKPRPAGEIPNLLKQLDRAARLEPEGA</sequence>
<dbReference type="InterPro" id="IPR000160">
    <property type="entry name" value="GGDEF_dom"/>
</dbReference>
<keyword evidence="2" id="KW-1133">Transmembrane helix</keyword>
<dbReference type="PROSITE" id="PS50887">
    <property type="entry name" value="GGDEF"/>
    <property type="match status" value="1"/>
</dbReference>
<dbReference type="EMBL" id="JAUTWS010000100">
    <property type="protein sequence ID" value="MDO9713563.1"/>
    <property type="molecule type" value="Genomic_DNA"/>
</dbReference>
<accession>A0ABT9EBH3</accession>
<reference evidence="6 7" key="1">
    <citation type="submission" date="2023-08" db="EMBL/GenBank/DDBJ databases">
        <title>The draft genome sequence of Paracraurococcus sp. LOR1-02.</title>
        <authorList>
            <person name="Kingkaew E."/>
            <person name="Tanasupawat S."/>
        </authorList>
    </citation>
    <scope>NUCLEOTIDE SEQUENCE [LARGE SCALE GENOMIC DNA]</scope>
    <source>
        <strain evidence="6 7">LOR1-02</strain>
    </source>
</reference>
<dbReference type="NCBIfam" id="TIGR00229">
    <property type="entry name" value="sensory_box"/>
    <property type="match status" value="2"/>
</dbReference>
<dbReference type="InterPro" id="IPR001633">
    <property type="entry name" value="EAL_dom"/>
</dbReference>
<comment type="caution">
    <text evidence="6">The sequence shown here is derived from an EMBL/GenBank/DDBJ whole genome shotgun (WGS) entry which is preliminary data.</text>
</comment>
<gene>
    <name evidence="6" type="ORF">Q7A36_34905</name>
</gene>
<dbReference type="SUPFAM" id="SSF55785">
    <property type="entry name" value="PYP-like sensor domain (PAS domain)"/>
    <property type="match status" value="2"/>
</dbReference>
<feature type="coiled-coil region" evidence="1">
    <location>
        <begin position="41"/>
        <end position="68"/>
    </location>
</feature>
<dbReference type="Pfam" id="PF00563">
    <property type="entry name" value="EAL"/>
    <property type="match status" value="1"/>
</dbReference>
<dbReference type="InterPro" id="IPR013655">
    <property type="entry name" value="PAS_fold_3"/>
</dbReference>
<dbReference type="Pfam" id="PF00990">
    <property type="entry name" value="GGDEF"/>
    <property type="match status" value="1"/>
</dbReference>
<evidence type="ECO:0000259" key="4">
    <source>
        <dbReference type="PROSITE" id="PS50883"/>
    </source>
</evidence>
<evidence type="ECO:0000313" key="7">
    <source>
        <dbReference type="Proteomes" id="UP001243009"/>
    </source>
</evidence>
<dbReference type="InterPro" id="IPR001610">
    <property type="entry name" value="PAC"/>
</dbReference>
<keyword evidence="7" id="KW-1185">Reference proteome</keyword>
<evidence type="ECO:0000259" key="5">
    <source>
        <dbReference type="PROSITE" id="PS50887"/>
    </source>
</evidence>
<dbReference type="PANTHER" id="PTHR44757:SF2">
    <property type="entry name" value="BIOFILM ARCHITECTURE MAINTENANCE PROTEIN MBAA"/>
    <property type="match status" value="1"/>
</dbReference>
<dbReference type="CDD" id="cd01948">
    <property type="entry name" value="EAL"/>
    <property type="match status" value="1"/>
</dbReference>
<dbReference type="CDD" id="cd12914">
    <property type="entry name" value="PDC1_DGC_like"/>
    <property type="match status" value="1"/>
</dbReference>
<feature type="domain" description="EAL" evidence="4">
    <location>
        <begin position="796"/>
        <end position="1046"/>
    </location>
</feature>
<dbReference type="Gene3D" id="2.10.70.100">
    <property type="match status" value="1"/>
</dbReference>
<dbReference type="SMART" id="SM00086">
    <property type="entry name" value="PAC"/>
    <property type="match status" value="2"/>
</dbReference>
<dbReference type="SMART" id="SM00091">
    <property type="entry name" value="PAS"/>
    <property type="match status" value="2"/>
</dbReference>
<dbReference type="InterPro" id="IPR035965">
    <property type="entry name" value="PAS-like_dom_sf"/>
</dbReference>
<dbReference type="Pfam" id="PF08447">
    <property type="entry name" value="PAS_3"/>
    <property type="match status" value="2"/>
</dbReference>
<evidence type="ECO:0000256" key="1">
    <source>
        <dbReference type="SAM" id="Coils"/>
    </source>
</evidence>
<evidence type="ECO:0000259" key="3">
    <source>
        <dbReference type="PROSITE" id="PS50113"/>
    </source>
</evidence>
<dbReference type="SMART" id="SM00052">
    <property type="entry name" value="EAL"/>
    <property type="match status" value="1"/>
</dbReference>